<protein>
    <submittedName>
        <fullName evidence="2">Uncharacterized protein</fullName>
    </submittedName>
</protein>
<keyword evidence="1" id="KW-0812">Transmembrane</keyword>
<dbReference type="AlphaFoldDB" id="A0A1G2LS89"/>
<gene>
    <name evidence="2" type="ORF">A3G49_01935</name>
</gene>
<sequence length="291" mass="33270">MDLSTLHPHHKRSIVYIIIGFCLGLVFWFLLPQLFLKEPTTVRSESKIHAFHNPDSNLEKIRIRAFYVVPQNKTADAVSNWKEFLETSLAKAAEFHKIQFREKSALNYDIYPEPVILEKNNIFYDTKTTKYGNPKALIGIANELEKRVFRKDGDLYNENFSQRSASEYPVLGIIYEGVGAAGGVIYESELESTVEIAKKLGLPESVIYKVDVESADGFFILSRTFLTDAEYRFNGVTNFYHEFAHTFGLPDGYDLETGVSSTFDIMGEGRKKPIEIMYLDRKFTRAMGLVE</sequence>
<reference evidence="2 3" key="1">
    <citation type="journal article" date="2016" name="Nat. Commun.">
        <title>Thousands of microbial genomes shed light on interconnected biogeochemical processes in an aquifer system.</title>
        <authorList>
            <person name="Anantharaman K."/>
            <person name="Brown C.T."/>
            <person name="Hug L.A."/>
            <person name="Sharon I."/>
            <person name="Castelle C.J."/>
            <person name="Probst A.J."/>
            <person name="Thomas B.C."/>
            <person name="Singh A."/>
            <person name="Wilkins M.J."/>
            <person name="Karaoz U."/>
            <person name="Brodie E.L."/>
            <person name="Williams K.H."/>
            <person name="Hubbard S.S."/>
            <person name="Banfield J.F."/>
        </authorList>
    </citation>
    <scope>NUCLEOTIDE SEQUENCE [LARGE SCALE GENOMIC DNA]</scope>
</reference>
<name>A0A1G2LS89_9BACT</name>
<evidence type="ECO:0000256" key="1">
    <source>
        <dbReference type="SAM" id="Phobius"/>
    </source>
</evidence>
<proteinExistence type="predicted"/>
<comment type="caution">
    <text evidence="2">The sequence shown here is derived from an EMBL/GenBank/DDBJ whole genome shotgun (WGS) entry which is preliminary data.</text>
</comment>
<dbReference type="EMBL" id="MHQY01000008">
    <property type="protein sequence ID" value="OHA14364.1"/>
    <property type="molecule type" value="Genomic_DNA"/>
</dbReference>
<evidence type="ECO:0000313" key="3">
    <source>
        <dbReference type="Proteomes" id="UP000177171"/>
    </source>
</evidence>
<keyword evidence="1" id="KW-0472">Membrane</keyword>
<evidence type="ECO:0000313" key="2">
    <source>
        <dbReference type="EMBL" id="OHA14364.1"/>
    </source>
</evidence>
<dbReference type="Proteomes" id="UP000177171">
    <property type="component" value="Unassembled WGS sequence"/>
</dbReference>
<organism evidence="2 3">
    <name type="scientific">Candidatus Sungbacteria bacterium RIFCSPLOWO2_12_FULL_41_11</name>
    <dbReference type="NCBI Taxonomy" id="1802286"/>
    <lineage>
        <taxon>Bacteria</taxon>
        <taxon>Candidatus Sungiibacteriota</taxon>
    </lineage>
</organism>
<keyword evidence="1" id="KW-1133">Transmembrane helix</keyword>
<feature type="transmembrane region" description="Helical" evidence="1">
    <location>
        <begin position="14"/>
        <end position="36"/>
    </location>
</feature>
<accession>A0A1G2LS89</accession>